<evidence type="ECO:0008006" key="3">
    <source>
        <dbReference type="Google" id="ProtNLM"/>
    </source>
</evidence>
<sequence length="356" mass="42134">MTRPITTRLMNMTYEETIAPFRFFPSRLCVEDVNERNEYHQRDDRLWKAALEDLFEDFLRFFFPAACESFDFGRGFSYLDKEFDQLLSPEESDTGVRHVDKLVKVYLKDNTEKCFLTHIEVQGQRGREEFTKRMHRYWYRVKDKYRIPVTSLAILTDNNKSFRPGIYTEECLGTSLIYKFNSYKILDQDEEMLRANSNPFALIILTTLLYIKNKNQGGYELLNMKRDLLKEMLGRNLDKIRQRAVFNFLNHFVHFRDEEIKSIFEQDIKELTKRNIAMGTEEYLLDKAMSQGIEKGIEKGVEKGLRQGKERFVRNLILQLDLNDRQAAGVAEVSVEFVKHVRQSLFKSKKATSIKE</sequence>
<evidence type="ECO:0000313" key="2">
    <source>
        <dbReference type="Proteomes" id="UP000295807"/>
    </source>
</evidence>
<keyword evidence="2" id="KW-1185">Reference proteome</keyword>
<organism evidence="1 2">
    <name type="scientific">Anseongella ginsenosidimutans</name>
    <dbReference type="NCBI Taxonomy" id="496056"/>
    <lineage>
        <taxon>Bacteria</taxon>
        <taxon>Pseudomonadati</taxon>
        <taxon>Bacteroidota</taxon>
        <taxon>Sphingobacteriia</taxon>
        <taxon>Sphingobacteriales</taxon>
        <taxon>Sphingobacteriaceae</taxon>
        <taxon>Anseongella</taxon>
    </lineage>
</organism>
<comment type="caution">
    <text evidence="1">The sequence shown here is derived from an EMBL/GenBank/DDBJ whole genome shotgun (WGS) entry which is preliminary data.</text>
</comment>
<dbReference type="PANTHER" id="PTHR35586">
    <property type="entry name" value="SLL1691 PROTEIN"/>
    <property type="match status" value="1"/>
</dbReference>
<proteinExistence type="predicted"/>
<dbReference type="Proteomes" id="UP000295807">
    <property type="component" value="Unassembled WGS sequence"/>
</dbReference>
<accession>A0A4R3KPF8</accession>
<dbReference type="EMBL" id="SMAD01000007">
    <property type="protein sequence ID" value="TCS86562.1"/>
    <property type="molecule type" value="Genomic_DNA"/>
</dbReference>
<evidence type="ECO:0000313" key="1">
    <source>
        <dbReference type="EMBL" id="TCS86562.1"/>
    </source>
</evidence>
<reference evidence="1 2" key="1">
    <citation type="submission" date="2019-03" db="EMBL/GenBank/DDBJ databases">
        <title>Genomic Encyclopedia of Type Strains, Phase IV (KMG-IV): sequencing the most valuable type-strain genomes for metagenomic binning, comparative biology and taxonomic classification.</title>
        <authorList>
            <person name="Goeker M."/>
        </authorList>
    </citation>
    <scope>NUCLEOTIDE SEQUENCE [LARGE SCALE GENOMIC DNA]</scope>
    <source>
        <strain evidence="1 2">DSM 21100</strain>
    </source>
</reference>
<dbReference type="PANTHER" id="PTHR35586:SF1">
    <property type="entry name" value="SLL1691 PROTEIN"/>
    <property type="match status" value="1"/>
</dbReference>
<gene>
    <name evidence="1" type="ORF">EDD80_10795</name>
</gene>
<protein>
    <recommendedName>
        <fullName evidence="3">Transposase/invertase (TIGR01784 family)</fullName>
    </recommendedName>
</protein>
<name>A0A4R3KPF8_9SPHI</name>
<dbReference type="AlphaFoldDB" id="A0A4R3KPF8"/>